<evidence type="ECO:0000313" key="4">
    <source>
        <dbReference type="Proteomes" id="UP000078599"/>
    </source>
</evidence>
<dbReference type="Proteomes" id="UP000002372">
    <property type="component" value="Chromosome"/>
</dbReference>
<evidence type="ECO:0000313" key="2">
    <source>
        <dbReference type="EMBL" id="CQR37113.1"/>
    </source>
</evidence>
<evidence type="ECO:0000313" key="1">
    <source>
        <dbReference type="EMBL" id="CAZ90065.1"/>
    </source>
</evidence>
<keyword evidence="4" id="KW-1185">Reference proteome</keyword>
<dbReference type="Proteomes" id="UP000078599">
    <property type="component" value="Unassembled WGS sequence"/>
</dbReference>
<reference evidence="2 4" key="4">
    <citation type="submission" date="2015-03" db="EMBL/GenBank/DDBJ databases">
        <authorList>
            <person name="Regsiter A."/>
            <person name="william w."/>
        </authorList>
    </citation>
    <scope>NUCLEOTIDE SEQUENCE [LARGE SCALE GENOMIC DNA]</scope>
    <source>
        <strain evidence="2 4">CB1</strain>
    </source>
</reference>
<dbReference type="AlphaFoldDB" id="D6CND7"/>
<reference key="1">
    <citation type="submission" date="2009-07" db="EMBL/GenBank/DDBJ databases">
        <authorList>
            <person name="Genoscope - CEA"/>
        </authorList>
    </citation>
    <scope>NUCLEOTIDE SEQUENCE</scope>
    <source>
        <strain>3As</strain>
    </source>
</reference>
<name>D6CND7_THIA3</name>
<dbReference type="EMBL" id="FP475956">
    <property type="protein sequence ID" value="CAZ90065.1"/>
    <property type="molecule type" value="Genomic_DNA"/>
</dbReference>
<organism evidence="1 3">
    <name type="scientific">Thiomonas arsenitoxydans (strain DSM 22701 / CIP 110005 / 3As)</name>
    <dbReference type="NCBI Taxonomy" id="426114"/>
    <lineage>
        <taxon>Bacteria</taxon>
        <taxon>Pseudomonadati</taxon>
        <taxon>Pseudomonadota</taxon>
        <taxon>Betaproteobacteria</taxon>
        <taxon>Burkholderiales</taxon>
        <taxon>Thiomonas</taxon>
    </lineage>
</organism>
<reference evidence="1" key="3">
    <citation type="submission" date="2010-07" db="EMBL/GenBank/DDBJ databases">
        <authorList>
            <person name="Genoscope - CEA"/>
        </authorList>
    </citation>
    <scope>NUCLEOTIDE SEQUENCE</scope>
    <source>
        <strain evidence="1">3As</strain>
    </source>
</reference>
<accession>D6CND7</accession>
<gene>
    <name evidence="1" type="ordered locus">THI_3478</name>
    <name evidence="2" type="ORF">THICB1_70084</name>
</gene>
<sequence length="84" mass="9153">MLFQRATENPRVQLSGELATFRHYFSATCASAVAANRRISQPTDKSVDYANHCGIRIELRIVSASTGSTTSHPGLATVRLSFVL</sequence>
<evidence type="ECO:0000313" key="3">
    <source>
        <dbReference type="Proteomes" id="UP000002372"/>
    </source>
</evidence>
<dbReference type="EMBL" id="CTRI01000029">
    <property type="protein sequence ID" value="CQR37113.1"/>
    <property type="molecule type" value="Genomic_DNA"/>
</dbReference>
<dbReference type="KEGG" id="thi:THI_3478"/>
<dbReference type="HOGENOM" id="CLU_2526458_0_0_4"/>
<reference evidence="3" key="2">
    <citation type="journal article" date="2010" name="PLoS Genet.">
        <title>Structure, function, and evolution of the Thiomonas spp. genome.</title>
        <authorList>
            <person name="Arsene-Ploetze F."/>
            <person name="Koechler S."/>
            <person name="Marchal M."/>
            <person name="Coppee J.Y."/>
            <person name="Chandler M."/>
            <person name="Bonnefoy V."/>
            <person name="Brochier-Armanet C."/>
            <person name="Barakat M."/>
            <person name="Barbe V."/>
            <person name="Battaglia-Brunet F."/>
            <person name="Bruneel O."/>
            <person name="Bryan C.G."/>
            <person name="Cleiss-Arnold J."/>
            <person name="Cruveiller S."/>
            <person name="Erhardt M."/>
            <person name="Heinrich-Salmeron A."/>
            <person name="Hommais F."/>
            <person name="Joulian C."/>
            <person name="Krin E."/>
            <person name="Lieutaud A."/>
            <person name="Lievremont D."/>
            <person name="Michel C."/>
            <person name="Muller D."/>
            <person name="Ortet P."/>
            <person name="Proux C."/>
            <person name="Siguier P."/>
            <person name="Roche D."/>
            <person name="Rouy Z."/>
            <person name="Salvignol G."/>
            <person name="Slyemi D."/>
            <person name="Talla E."/>
            <person name="Weiss S."/>
            <person name="Weissenbach J."/>
            <person name="Medigue C."/>
            <person name="Bertin P.N."/>
        </authorList>
    </citation>
    <scope>NUCLEOTIDE SEQUENCE [LARGE SCALE GENOMIC DNA]</scope>
    <source>
        <strain evidence="3">DSM 22701 / CIP 110005 / 3As</strain>
    </source>
</reference>
<proteinExistence type="predicted"/>
<protein>
    <submittedName>
        <fullName evidence="1">Uncharacterized protein</fullName>
    </submittedName>
</protein>